<dbReference type="STRING" id="270351.Maq22A_c10235"/>
<feature type="compositionally biased region" description="Basic and acidic residues" evidence="4">
    <location>
        <begin position="427"/>
        <end position="446"/>
    </location>
</feature>
<dbReference type="GO" id="GO:0003700">
    <property type="term" value="F:DNA-binding transcription factor activity"/>
    <property type="evidence" value="ECO:0007669"/>
    <property type="project" value="InterPro"/>
</dbReference>
<proteinExistence type="predicted"/>
<feature type="compositionally biased region" description="Basic residues" evidence="4">
    <location>
        <begin position="397"/>
        <end position="407"/>
    </location>
</feature>
<feature type="compositionally biased region" description="Low complexity" evidence="4">
    <location>
        <begin position="580"/>
        <end position="590"/>
    </location>
</feature>
<feature type="compositionally biased region" description="Basic and acidic residues" evidence="4">
    <location>
        <begin position="51"/>
        <end position="65"/>
    </location>
</feature>
<dbReference type="Pfam" id="PF12833">
    <property type="entry name" value="HTH_18"/>
    <property type="match status" value="1"/>
</dbReference>
<protein>
    <submittedName>
        <fullName evidence="6">AraC family transcriptional regulator</fullName>
    </submittedName>
</protein>
<feature type="compositionally biased region" description="Low complexity" evidence="4">
    <location>
        <begin position="387"/>
        <end position="396"/>
    </location>
</feature>
<feature type="compositionally biased region" description="Low complexity" evidence="4">
    <location>
        <begin position="815"/>
        <end position="832"/>
    </location>
</feature>
<feature type="compositionally biased region" description="Basic residues" evidence="4">
    <location>
        <begin position="479"/>
        <end position="492"/>
    </location>
</feature>
<dbReference type="InterPro" id="IPR018060">
    <property type="entry name" value="HTH_AraC"/>
</dbReference>
<feature type="region of interest" description="Disordered" evidence="4">
    <location>
        <begin position="1"/>
        <end position="1191"/>
    </location>
</feature>
<feature type="compositionally biased region" description="Gly residues" evidence="4">
    <location>
        <begin position="143"/>
        <end position="153"/>
    </location>
</feature>
<feature type="compositionally biased region" description="Low complexity" evidence="4">
    <location>
        <begin position="173"/>
        <end position="187"/>
    </location>
</feature>
<feature type="compositionally biased region" description="Basic and acidic residues" evidence="4">
    <location>
        <begin position="105"/>
        <end position="116"/>
    </location>
</feature>
<dbReference type="InterPro" id="IPR003313">
    <property type="entry name" value="AraC-bd"/>
</dbReference>
<dbReference type="EMBL" id="AP014704">
    <property type="protein sequence ID" value="BAQ45328.1"/>
    <property type="molecule type" value="Genomic_DNA"/>
</dbReference>
<feature type="compositionally biased region" description="Low complexity" evidence="4">
    <location>
        <begin position="897"/>
        <end position="913"/>
    </location>
</feature>
<feature type="compositionally biased region" description="Gly residues" evidence="4">
    <location>
        <begin position="1135"/>
        <end position="1145"/>
    </location>
</feature>
<sequence length="1468" mass="159363">MPSPVTCGPPRPTCQGDPADVAVRPRRPGLLDSHEHLPLRQAPQPALRGAGGRERAAERVRRRDPAQPARGGLCRPDLAGEPAPRQRRRRPGLRRPRRPARARRPRGDRDPARDRAGGGGGGRPQGLRGGGRHHHRPRQRAGFAGGSRAGGGTAPLVAARRARQHGARRAGERAQCQPARPGAAARRPGADLAVAHRGGRHRRLGPGAGHRVLRHRLPRQRPRRRHRRLPRPLRRRHPHPGDPLVDRHRDRRAEVHVGGPGRRPGEARGGDPLRPPRRRPDRRRPRRSSGPHPHRDHPHRHPGAHRRGLRRGLPPGGPVAGPGPRRDVLGGRDAGSPAALPGPAPRHPGQRPRRRRHRGRPADRSRRLPRRPLGGDEGAARRRGAGHRPAGLAQPGRYRRRRRRAALRRGAGGPDGRPRQRCGAGHQRADRALGRQRGRERDRRGGEAGAQGRLPGPPGLRRHGGRRGRRRDPEPGRHPALRHRCRRGRGLHPPRALPRGAGRPHHHPGGAARRPRAGCRRRPGDRRPGAGGWPHLARSPRDGGPARGLRHPGPAGDARRRRRCGRGGRMADHRGGRHGGAQARLAGRGAQVRRRRRAPGADQRGGGARGRRRDVGPGGTGAARGPDHRLRRPGDAAPNPGARADRRPRRRSGLRPRRGVRPRRHRRRGDRRPGFGAPAPRPASRRRPDRADPGGAPAQGLSRRGGGRRGGGRPGAGQARPARRRPAGIARARHQPAARRPGRRHRPRRPRGGGAPAAGAPARRRHRPEPRALRRAALSPRLGAPHRARRAGDPGPPGAGRGRGAVRSLLQAGQRRGPAPALLRAGARLQPRLPRPPDPARLRPRHRLRGDRGGDRHDDGGGAPARRRQPRDRRVRDPGPLRPQGPRARLVADGADARLGPGRGLTPRRGPGAAREHHHAGDVPQARLYGEDRPLRPRPDAGAARAGGGEWRACNLTPSSHARHPSPRHRRRPAAHRRRRLRRRRRLPAARRALHLVHERQLDPVRGLAGASRPPGRLGDRPPVRVVPRRRLLRQRGVAAHPRPLGAGRRAGGRGGAPGRGPVSRLRPRAGAGGPAARRRHGGAERGVAPERRLPARRDLRHRHPVQPQPHAGPGRHPDRPRPRLGTGCLHLAGAGRGRGGGRTGLSGSRARGAGGADARRRAGAGARRRPGRAGGGMSMAGDAVAEKPAPRRDVVHLRRDAASGVEAVTARFHGHAYDMHHHDEWLVGVTHDGVQDFFCRGARRQSTAGRVILIEPGERHDGQALRAGGFRYSMLYLPQDWLRDRMGGRDGPLGFRATLADDRHLGAAIDRACRAVFGAASPLATDAALDDLAEGLRGHLGAAAPRPVPDGDPALAERALDYLHAHAATPFGLDALARAVGAADRFQLARAFRRRFGTSPHACLVELRLVRARALLRDRVPPAEAALMAGFSDQSHLGRWFRRAYGLTPAAYRRGRTDVPDGGAALD</sequence>
<feature type="compositionally biased region" description="Basic and acidic residues" evidence="4">
    <location>
        <begin position="1082"/>
        <end position="1098"/>
    </location>
</feature>
<feature type="compositionally biased region" description="Basic residues" evidence="4">
    <location>
        <begin position="275"/>
        <end position="310"/>
    </location>
</feature>
<feature type="compositionally biased region" description="Basic residues" evidence="4">
    <location>
        <begin position="961"/>
        <end position="995"/>
    </location>
</feature>
<organism evidence="6 7">
    <name type="scientific">Methylobacterium aquaticum</name>
    <dbReference type="NCBI Taxonomy" id="270351"/>
    <lineage>
        <taxon>Bacteria</taxon>
        <taxon>Pseudomonadati</taxon>
        <taxon>Pseudomonadota</taxon>
        <taxon>Alphaproteobacteria</taxon>
        <taxon>Hyphomicrobiales</taxon>
        <taxon>Methylobacteriaceae</taxon>
        <taxon>Methylobacterium</taxon>
    </lineage>
</organism>
<feature type="compositionally biased region" description="Basic and acidic residues" evidence="4">
    <location>
        <begin position="244"/>
        <end position="255"/>
    </location>
</feature>
<dbReference type="Proteomes" id="UP000061432">
    <property type="component" value="Chromosome"/>
</dbReference>
<dbReference type="InterPro" id="IPR009057">
    <property type="entry name" value="Homeodomain-like_sf"/>
</dbReference>
<dbReference type="SMART" id="SM00342">
    <property type="entry name" value="HTH_ARAC"/>
    <property type="match status" value="1"/>
</dbReference>
<evidence type="ECO:0000256" key="2">
    <source>
        <dbReference type="ARBA" id="ARBA00023125"/>
    </source>
</evidence>
<dbReference type="PANTHER" id="PTHR46796">
    <property type="entry name" value="HTH-TYPE TRANSCRIPTIONAL ACTIVATOR RHAS-RELATED"/>
    <property type="match status" value="1"/>
</dbReference>
<dbReference type="SUPFAM" id="SSF51215">
    <property type="entry name" value="Regulatory protein AraC"/>
    <property type="match status" value="1"/>
</dbReference>
<dbReference type="InterPro" id="IPR050204">
    <property type="entry name" value="AraC_XylS_family_regulators"/>
</dbReference>
<keyword evidence="1" id="KW-0805">Transcription regulation</keyword>
<feature type="compositionally biased region" description="Gly residues" evidence="4">
    <location>
        <begin position="117"/>
        <end position="129"/>
    </location>
</feature>
<evidence type="ECO:0000259" key="5">
    <source>
        <dbReference type="PROSITE" id="PS01124"/>
    </source>
</evidence>
<accession>A0A0C6FA94</accession>
<name>A0A0C6FA94_9HYPH</name>
<feature type="compositionally biased region" description="Basic and acidic residues" evidence="4">
    <location>
        <begin position="850"/>
        <end position="860"/>
    </location>
</feature>
<evidence type="ECO:0000256" key="4">
    <source>
        <dbReference type="SAM" id="MobiDB-lite"/>
    </source>
</evidence>
<feature type="compositionally biased region" description="Basic residues" evidence="4">
    <location>
        <begin position="348"/>
        <end position="359"/>
    </location>
</feature>
<feature type="compositionally biased region" description="Basic and acidic residues" evidence="4">
    <location>
        <begin position="625"/>
        <end position="634"/>
    </location>
</feature>
<dbReference type="PROSITE" id="PS01124">
    <property type="entry name" value="HTH_ARAC_FAMILY_2"/>
    <property type="match status" value="1"/>
</dbReference>
<evidence type="ECO:0000256" key="1">
    <source>
        <dbReference type="ARBA" id="ARBA00023015"/>
    </source>
</evidence>
<dbReference type="GO" id="GO:0043565">
    <property type="term" value="F:sequence-specific DNA binding"/>
    <property type="evidence" value="ECO:0007669"/>
    <property type="project" value="InterPro"/>
</dbReference>
<evidence type="ECO:0000256" key="3">
    <source>
        <dbReference type="ARBA" id="ARBA00023163"/>
    </source>
</evidence>
<feature type="compositionally biased region" description="Basic residues" evidence="4">
    <location>
        <begin position="85"/>
        <end position="104"/>
    </location>
</feature>
<reference evidence="7" key="2">
    <citation type="submission" date="2015-01" db="EMBL/GenBank/DDBJ databases">
        <title>Complete genome sequence of Methylobacterium aquaticum strain 22A.</title>
        <authorList>
            <person name="Tani A."/>
            <person name="Ogura Y."/>
            <person name="Hayashi T."/>
        </authorList>
    </citation>
    <scope>NUCLEOTIDE SEQUENCE [LARGE SCALE GENOMIC DNA]</scope>
    <source>
        <strain evidence="7">MA-22A</strain>
    </source>
</reference>
<feature type="compositionally biased region" description="Gly residues" evidence="4">
    <location>
        <begin position="1049"/>
        <end position="1059"/>
    </location>
</feature>
<evidence type="ECO:0000313" key="6">
    <source>
        <dbReference type="EMBL" id="BAQ45328.1"/>
    </source>
</evidence>
<feature type="compositionally biased region" description="Basic residues" evidence="4">
    <location>
        <begin position="721"/>
        <end position="751"/>
    </location>
</feature>
<feature type="domain" description="HTH araC/xylS-type" evidence="5">
    <location>
        <begin position="1358"/>
        <end position="1456"/>
    </location>
</feature>
<feature type="compositionally biased region" description="Basic residues" evidence="4">
    <location>
        <begin position="130"/>
        <end position="139"/>
    </location>
</feature>
<dbReference type="PATRIC" id="fig|270351.10.peg.1973"/>
<feature type="compositionally biased region" description="Basic residues" evidence="4">
    <location>
        <begin position="502"/>
        <end position="524"/>
    </location>
</feature>
<dbReference type="KEGG" id="maqu:Maq22A_c10235"/>
<feature type="compositionally biased region" description="Basic residues" evidence="4">
    <location>
        <begin position="211"/>
        <end position="238"/>
    </location>
</feature>
<dbReference type="InterPro" id="IPR037923">
    <property type="entry name" value="HTH-like"/>
</dbReference>
<feature type="compositionally biased region" description="Low complexity" evidence="4">
    <location>
        <begin position="1035"/>
        <end position="1048"/>
    </location>
</feature>
<dbReference type="Pfam" id="PF02311">
    <property type="entry name" value="AraC_binding"/>
    <property type="match status" value="1"/>
</dbReference>
<feature type="compositionally biased region" description="Pro residues" evidence="4">
    <location>
        <begin position="1"/>
        <end position="12"/>
    </location>
</feature>
<feature type="compositionally biased region" description="Basic residues" evidence="4">
    <location>
        <begin position="460"/>
        <end position="470"/>
    </location>
</feature>
<gene>
    <name evidence="6" type="primary">araC</name>
    <name evidence="6" type="ORF">Maq22A_c10235</name>
</gene>
<reference evidence="6 7" key="1">
    <citation type="journal article" date="2015" name="Genome Announc.">
        <title>Complete Genome Sequence of Methylobacterium aquaticum Strain 22A, Isolated from Racomitrium japonicum Moss.</title>
        <authorList>
            <person name="Tani A."/>
            <person name="Ogura Y."/>
            <person name="Hayashi T."/>
            <person name="Kimbara K."/>
        </authorList>
    </citation>
    <scope>NUCLEOTIDE SEQUENCE [LARGE SCALE GENOMIC DNA]</scope>
    <source>
        <strain evidence="6 7">MA-22A</strain>
    </source>
</reference>
<dbReference type="Gene3D" id="1.10.10.60">
    <property type="entry name" value="Homeodomain-like"/>
    <property type="match status" value="1"/>
</dbReference>
<feature type="compositionally biased region" description="Basic and acidic residues" evidence="4">
    <location>
        <begin position="929"/>
        <end position="939"/>
    </location>
</feature>
<dbReference type="SUPFAM" id="SSF46689">
    <property type="entry name" value="Homeodomain-like"/>
    <property type="match status" value="2"/>
</dbReference>
<keyword evidence="3" id="KW-0804">Transcription</keyword>
<keyword evidence="2" id="KW-0238">DNA-binding</keyword>
<dbReference type="PANTHER" id="PTHR46796:SF2">
    <property type="entry name" value="TRANSCRIPTIONAL REGULATORY PROTEIN"/>
    <property type="match status" value="1"/>
</dbReference>
<feature type="compositionally biased region" description="Basic residues" evidence="4">
    <location>
        <begin position="646"/>
        <end position="670"/>
    </location>
</feature>
<evidence type="ECO:0000313" key="7">
    <source>
        <dbReference type="Proteomes" id="UP000061432"/>
    </source>
</evidence>